<name>A0A4V6RS07_9RHOB</name>
<dbReference type="RefSeq" id="WP_136395719.1">
    <property type="nucleotide sequence ID" value="NZ_SSND01000005.1"/>
</dbReference>
<dbReference type="InterPro" id="IPR009288">
    <property type="entry name" value="AIG2-like_dom"/>
</dbReference>
<dbReference type="Proteomes" id="UP000309450">
    <property type="component" value="Unassembled WGS sequence"/>
</dbReference>
<dbReference type="Gene3D" id="3.10.490.10">
    <property type="entry name" value="Gamma-glutamyl cyclotransferase-like"/>
    <property type="match status" value="1"/>
</dbReference>
<dbReference type="AlphaFoldDB" id="A0A4V6RS07"/>
<keyword evidence="2" id="KW-0808">Transferase</keyword>
<evidence type="ECO:0000313" key="3">
    <source>
        <dbReference type="Proteomes" id="UP000309450"/>
    </source>
</evidence>
<reference evidence="2 3" key="1">
    <citation type="submission" date="2019-04" db="EMBL/GenBank/DDBJ databases">
        <title>Draft genome sequence of Gemmobacter aestuarii sp. nov.</title>
        <authorList>
            <person name="Hameed A."/>
            <person name="Lin S.-Y."/>
            <person name="Shahina M."/>
            <person name="Lai W.-A."/>
            <person name="Young C.-C."/>
        </authorList>
    </citation>
    <scope>NUCLEOTIDE SEQUENCE [LARGE SCALE GENOMIC DNA]</scope>
    <source>
        <strain evidence="2 3">CC-PW-75</strain>
    </source>
</reference>
<feature type="domain" description="Gamma-glutamylcyclotransferase AIG2-like" evidence="1">
    <location>
        <begin position="6"/>
        <end position="100"/>
    </location>
</feature>
<dbReference type="CDD" id="cd06661">
    <property type="entry name" value="GGCT_like"/>
    <property type="match status" value="1"/>
</dbReference>
<organism evidence="2 3">
    <name type="scientific">Aliigemmobacter aestuarii</name>
    <dbReference type="NCBI Taxonomy" id="1445661"/>
    <lineage>
        <taxon>Bacteria</taxon>
        <taxon>Pseudomonadati</taxon>
        <taxon>Pseudomonadota</taxon>
        <taxon>Alphaproteobacteria</taxon>
        <taxon>Rhodobacterales</taxon>
        <taxon>Paracoccaceae</taxon>
        <taxon>Aliigemmobacter</taxon>
    </lineage>
</organism>
<gene>
    <name evidence="2" type="ORF">E7811_16215</name>
</gene>
<sequence length="181" mass="19591">MAGHFFGYGSLVNRATHAYPGARPAELSGWRRVWVHTPARDLAFLSVRPDPATRIEGLVAEVPGGDWAALDAREYAYRRHHVTARTGDAALPAQVYAVPGSEAAAPSPAHPILLSYLDAVVQGFLGEYGEAGAERFFATTDGWEAPILDDRAAPLYPRARRLTRFETGCVDALLAAARHGR</sequence>
<dbReference type="SUPFAM" id="SSF110857">
    <property type="entry name" value="Gamma-glutamyl cyclotransferase-like"/>
    <property type="match status" value="1"/>
</dbReference>
<evidence type="ECO:0000313" key="2">
    <source>
        <dbReference type="EMBL" id="THD81461.1"/>
    </source>
</evidence>
<proteinExistence type="predicted"/>
<keyword evidence="3" id="KW-1185">Reference proteome</keyword>
<dbReference type="GO" id="GO:0016740">
    <property type="term" value="F:transferase activity"/>
    <property type="evidence" value="ECO:0007669"/>
    <property type="project" value="UniProtKB-KW"/>
</dbReference>
<dbReference type="InterPro" id="IPR013024">
    <property type="entry name" value="GGCT-like"/>
</dbReference>
<dbReference type="OrthoDB" id="5567366at2"/>
<comment type="caution">
    <text evidence="2">The sequence shown here is derived from an EMBL/GenBank/DDBJ whole genome shotgun (WGS) entry which is preliminary data.</text>
</comment>
<evidence type="ECO:0000259" key="1">
    <source>
        <dbReference type="Pfam" id="PF06094"/>
    </source>
</evidence>
<dbReference type="Pfam" id="PF06094">
    <property type="entry name" value="GGACT"/>
    <property type="match status" value="1"/>
</dbReference>
<dbReference type="EMBL" id="SSND01000005">
    <property type="protein sequence ID" value="THD81461.1"/>
    <property type="molecule type" value="Genomic_DNA"/>
</dbReference>
<accession>A0A4V6RS07</accession>
<dbReference type="InterPro" id="IPR036568">
    <property type="entry name" value="GGCT-like_sf"/>
</dbReference>
<protein>
    <submittedName>
        <fullName evidence="2">Gamma-glutamylcyclotransferase</fullName>
    </submittedName>
</protein>